<keyword evidence="2" id="KW-1185">Reference proteome</keyword>
<evidence type="ECO:0000313" key="2">
    <source>
        <dbReference type="Proteomes" id="UP000285780"/>
    </source>
</evidence>
<protein>
    <submittedName>
        <fullName evidence="1">Uncharacterized protein</fullName>
    </submittedName>
</protein>
<proteinExistence type="predicted"/>
<dbReference type="Proteomes" id="UP000285780">
    <property type="component" value="Unassembled WGS sequence"/>
</dbReference>
<dbReference type="EMBL" id="RAQM01000012">
    <property type="protein sequence ID" value="RKF02915.1"/>
    <property type="molecule type" value="Genomic_DNA"/>
</dbReference>
<gene>
    <name evidence="1" type="ORF">C8N26_2562</name>
</gene>
<comment type="caution">
    <text evidence="1">The sequence shown here is derived from an EMBL/GenBank/DDBJ whole genome shotgun (WGS) entry which is preliminary data.</text>
</comment>
<reference evidence="1 2" key="1">
    <citation type="submission" date="2018-09" db="EMBL/GenBank/DDBJ databases">
        <title>Genomic Encyclopedia of Archaeal and Bacterial Type Strains, Phase II (KMG-II): from individual species to whole genera.</title>
        <authorList>
            <person name="Goeker M."/>
        </authorList>
    </citation>
    <scope>NUCLEOTIDE SEQUENCE [LARGE SCALE GENOMIC DNA]</scope>
    <source>
        <strain evidence="1 2">DSM 16505</strain>
    </source>
</reference>
<name>A0A420DYP3_9FLAO</name>
<evidence type="ECO:0000313" key="1">
    <source>
        <dbReference type="EMBL" id="RKF02915.1"/>
    </source>
</evidence>
<dbReference type="RefSeq" id="WP_170141655.1">
    <property type="nucleotide sequence ID" value="NZ_RAQM01000012.1"/>
</dbReference>
<organism evidence="1 2">
    <name type="scientific">Tenacibaculum lutimaris</name>
    <dbReference type="NCBI Taxonomy" id="285258"/>
    <lineage>
        <taxon>Bacteria</taxon>
        <taxon>Pseudomonadati</taxon>
        <taxon>Bacteroidota</taxon>
        <taxon>Flavobacteriia</taxon>
        <taxon>Flavobacteriales</taxon>
        <taxon>Flavobacteriaceae</taxon>
        <taxon>Tenacibaculum</taxon>
    </lineage>
</organism>
<dbReference type="AlphaFoldDB" id="A0A420DYP3"/>
<sequence>MKNQILNLGKALKKSDQQQVNGGIPKLFECLTDEDCNLYPDSFSQCRNNICYYTN</sequence>
<accession>A0A420DYP3</accession>